<keyword evidence="1" id="KW-0805">Transcription regulation</keyword>
<dbReference type="GO" id="GO:0003700">
    <property type="term" value="F:DNA-binding transcription factor activity"/>
    <property type="evidence" value="ECO:0007669"/>
    <property type="project" value="TreeGrafter"/>
</dbReference>
<evidence type="ECO:0000313" key="6">
    <source>
        <dbReference type="Proteomes" id="UP000029072"/>
    </source>
</evidence>
<gene>
    <name evidence="5" type="ORF">BCAL_1948</name>
</gene>
<dbReference type="PANTHER" id="PTHR30146:SF109">
    <property type="entry name" value="HTH-TYPE TRANSCRIPTIONAL REGULATOR GALS"/>
    <property type="match status" value="1"/>
</dbReference>
<evidence type="ECO:0000313" key="5">
    <source>
        <dbReference type="EMBL" id="KFI54003.1"/>
    </source>
</evidence>
<proteinExistence type="predicted"/>
<dbReference type="SUPFAM" id="SSF53822">
    <property type="entry name" value="Periplasmic binding protein-like I"/>
    <property type="match status" value="1"/>
</dbReference>
<evidence type="ECO:0000259" key="4">
    <source>
        <dbReference type="PROSITE" id="PS50932"/>
    </source>
</evidence>
<feature type="domain" description="HTH lacI-type" evidence="4">
    <location>
        <begin position="10"/>
        <end position="64"/>
    </location>
</feature>
<dbReference type="InterPro" id="IPR046335">
    <property type="entry name" value="LacI/GalR-like_sensor"/>
</dbReference>
<dbReference type="STRING" id="1437609.BCAL_1948"/>
<dbReference type="CDD" id="cd06267">
    <property type="entry name" value="PBP1_LacI_sugar_binding-like"/>
    <property type="match status" value="1"/>
</dbReference>
<dbReference type="PANTHER" id="PTHR30146">
    <property type="entry name" value="LACI-RELATED TRANSCRIPTIONAL REPRESSOR"/>
    <property type="match status" value="1"/>
</dbReference>
<dbReference type="Proteomes" id="UP000029072">
    <property type="component" value="Unassembled WGS sequence"/>
</dbReference>
<dbReference type="AlphaFoldDB" id="A0A087A5F3"/>
<dbReference type="Gene3D" id="1.10.260.40">
    <property type="entry name" value="lambda repressor-like DNA-binding domains"/>
    <property type="match status" value="1"/>
</dbReference>
<dbReference type="InterPro" id="IPR028082">
    <property type="entry name" value="Peripla_BP_I"/>
</dbReference>
<keyword evidence="3" id="KW-0804">Transcription</keyword>
<dbReference type="InterPro" id="IPR000843">
    <property type="entry name" value="HTH_LacI"/>
</dbReference>
<dbReference type="EMBL" id="JGYS01000012">
    <property type="protein sequence ID" value="KFI54003.1"/>
    <property type="molecule type" value="Genomic_DNA"/>
</dbReference>
<accession>A0A087A5F3</accession>
<dbReference type="Pfam" id="PF13377">
    <property type="entry name" value="Peripla_BP_3"/>
    <property type="match status" value="1"/>
</dbReference>
<reference evidence="5 6" key="1">
    <citation type="submission" date="2014-03" db="EMBL/GenBank/DDBJ databases">
        <title>Genomics of Bifidobacteria.</title>
        <authorList>
            <person name="Ventura M."/>
            <person name="Milani C."/>
            <person name="Lugli G.A."/>
        </authorList>
    </citation>
    <scope>NUCLEOTIDE SEQUENCE [LARGE SCALE GENOMIC DNA]</scope>
    <source>
        <strain evidence="5 6">DSM 23973</strain>
    </source>
</reference>
<evidence type="ECO:0000256" key="3">
    <source>
        <dbReference type="ARBA" id="ARBA00023163"/>
    </source>
</evidence>
<dbReference type="GO" id="GO:0000976">
    <property type="term" value="F:transcription cis-regulatory region binding"/>
    <property type="evidence" value="ECO:0007669"/>
    <property type="project" value="TreeGrafter"/>
</dbReference>
<dbReference type="eggNOG" id="COG1609">
    <property type="taxonomic scope" value="Bacteria"/>
</dbReference>
<organism evidence="5 6">
    <name type="scientific">Bifidobacterium callitrichos DSM 23973</name>
    <dbReference type="NCBI Taxonomy" id="1437609"/>
    <lineage>
        <taxon>Bacteria</taxon>
        <taxon>Bacillati</taxon>
        <taxon>Actinomycetota</taxon>
        <taxon>Actinomycetes</taxon>
        <taxon>Bifidobacteriales</taxon>
        <taxon>Bifidobacteriaceae</taxon>
        <taxon>Bifidobacterium</taxon>
    </lineage>
</organism>
<dbReference type="SUPFAM" id="SSF47413">
    <property type="entry name" value="lambda repressor-like DNA-binding domains"/>
    <property type="match status" value="1"/>
</dbReference>
<evidence type="ECO:0000256" key="2">
    <source>
        <dbReference type="ARBA" id="ARBA00023125"/>
    </source>
</evidence>
<dbReference type="PROSITE" id="PS00356">
    <property type="entry name" value="HTH_LACI_1"/>
    <property type="match status" value="1"/>
</dbReference>
<dbReference type="Gene3D" id="3.40.50.2300">
    <property type="match status" value="2"/>
</dbReference>
<sequence length="353" mass="38526">MAHGMAHRRVTMNDVAKLAGVSLKTVSNVVNGYEFVRESTRRKVLEAIDELGYSVNVTAKSLRQGRSDIIGLCIPDPQVPYFARLLSSIIEEAHLRGRQVMFSPSGVSRQHELDLLHGPLASLADGMIMSPLHLSVEDEPIIDVDYPLVIIGDQLPLTSFDRVTTENRVGIYNATTRLIEHGCRRIAIIGVHDGQTTGAAPLRLAGYRQALRDAGLPNDPALEIPAAMWHQPGGEEAVRRMLAAGLNPDGIVCMSDLLAAGVLQELRRQSIRVPQDVQVFGFDDSVDSQYLYPSLSSVNPNLREVARTAVELICDRIEGQSPTLAGVTVHGRVQFTAPSTIRERESSLTQAAD</sequence>
<dbReference type="Pfam" id="PF00356">
    <property type="entry name" value="LacI"/>
    <property type="match status" value="1"/>
</dbReference>
<dbReference type="InterPro" id="IPR010982">
    <property type="entry name" value="Lambda_DNA-bd_dom_sf"/>
</dbReference>
<protein>
    <submittedName>
        <fullName evidence="5">RbsR family transcriptional regulator/Ribose operon repressor</fullName>
    </submittedName>
</protein>
<dbReference type="SMART" id="SM00354">
    <property type="entry name" value="HTH_LACI"/>
    <property type="match status" value="1"/>
</dbReference>
<dbReference type="PROSITE" id="PS50932">
    <property type="entry name" value="HTH_LACI_2"/>
    <property type="match status" value="1"/>
</dbReference>
<evidence type="ECO:0000256" key="1">
    <source>
        <dbReference type="ARBA" id="ARBA00023015"/>
    </source>
</evidence>
<dbReference type="CDD" id="cd01392">
    <property type="entry name" value="HTH_LacI"/>
    <property type="match status" value="1"/>
</dbReference>
<dbReference type="RefSeq" id="WP_043167220.1">
    <property type="nucleotide sequence ID" value="NZ_JDUV01000023.1"/>
</dbReference>
<name>A0A087A5F3_9BIFI</name>
<comment type="caution">
    <text evidence="5">The sequence shown here is derived from an EMBL/GenBank/DDBJ whole genome shotgun (WGS) entry which is preliminary data.</text>
</comment>
<keyword evidence="2" id="KW-0238">DNA-binding</keyword>